<comment type="function">
    <text evidence="7">Catalyzes the NADPH-dependent reduction of beta-ketoacyl-ACP substrates to beta-hydroxyacyl-ACP products, the first reductive step in the elongation cycle of fatty acid biosynthesis.</text>
</comment>
<dbReference type="NCBIfam" id="TIGR01830">
    <property type="entry name" value="3oxo_ACP_reduc"/>
    <property type="match status" value="1"/>
</dbReference>
<comment type="catalytic activity">
    <reaction evidence="4 7">
        <text>a (3R)-hydroxyacyl-[ACP] + NADP(+) = a 3-oxoacyl-[ACP] + NADPH + H(+)</text>
        <dbReference type="Rhea" id="RHEA:17397"/>
        <dbReference type="Rhea" id="RHEA-COMP:9916"/>
        <dbReference type="Rhea" id="RHEA-COMP:9945"/>
        <dbReference type="ChEBI" id="CHEBI:15378"/>
        <dbReference type="ChEBI" id="CHEBI:57783"/>
        <dbReference type="ChEBI" id="CHEBI:58349"/>
        <dbReference type="ChEBI" id="CHEBI:78776"/>
        <dbReference type="ChEBI" id="CHEBI:78827"/>
        <dbReference type="EC" id="1.1.1.100"/>
    </reaction>
</comment>
<feature type="binding site" evidence="6">
    <location>
        <position position="190"/>
    </location>
    <ligand>
        <name>NADP(+)</name>
        <dbReference type="ChEBI" id="CHEBI:58349"/>
    </ligand>
</feature>
<evidence type="ECO:0000256" key="7">
    <source>
        <dbReference type="RuleBase" id="RU366074"/>
    </source>
</evidence>
<dbReference type="Proteomes" id="UP000262882">
    <property type="component" value="Unassembled WGS sequence"/>
</dbReference>
<dbReference type="InterPro" id="IPR011284">
    <property type="entry name" value="3oxo_ACP_reduc"/>
</dbReference>
<dbReference type="GO" id="GO:0051287">
    <property type="term" value="F:NAD binding"/>
    <property type="evidence" value="ECO:0007669"/>
    <property type="project" value="UniProtKB-UniRule"/>
</dbReference>
<reference evidence="9 10" key="1">
    <citation type="submission" date="2018-08" db="EMBL/GenBank/DDBJ databases">
        <title>Actinomadura spongicola sp. nov., isolated from marine sponge Leucetta chagosensis.</title>
        <authorList>
            <person name="Li L."/>
            <person name="Lin H.W."/>
        </authorList>
    </citation>
    <scope>NUCLEOTIDE SEQUENCE [LARGE SCALE GENOMIC DNA]</scope>
    <source>
        <strain evidence="9 10">LHW52907</strain>
    </source>
</reference>
<dbReference type="FunFam" id="3.40.50.720:FF:000173">
    <property type="entry name" value="3-oxoacyl-[acyl-carrier protein] reductase"/>
    <property type="match status" value="1"/>
</dbReference>
<dbReference type="PRINTS" id="PR00080">
    <property type="entry name" value="SDRFAMILY"/>
</dbReference>
<feature type="binding site" evidence="6">
    <location>
        <begin position="14"/>
        <end position="17"/>
    </location>
    <ligand>
        <name>NADP(+)</name>
        <dbReference type="ChEBI" id="CHEBI:58349"/>
    </ligand>
</feature>
<dbReference type="PROSITE" id="PS00061">
    <property type="entry name" value="ADH_SHORT"/>
    <property type="match status" value="1"/>
</dbReference>
<evidence type="ECO:0000256" key="1">
    <source>
        <dbReference type="ARBA" id="ARBA00006484"/>
    </source>
</evidence>
<dbReference type="GO" id="GO:0030497">
    <property type="term" value="P:fatty acid elongation"/>
    <property type="evidence" value="ECO:0007669"/>
    <property type="project" value="TreeGrafter"/>
</dbReference>
<keyword evidence="7" id="KW-0276">Fatty acid metabolism</keyword>
<evidence type="ECO:0000256" key="4">
    <source>
        <dbReference type="ARBA" id="ARBA00048508"/>
    </source>
</evidence>
<dbReference type="PRINTS" id="PR00081">
    <property type="entry name" value="GDHRDH"/>
</dbReference>
<keyword evidence="7" id="KW-0443">Lipid metabolism</keyword>
<dbReference type="OrthoDB" id="9804774at2"/>
<dbReference type="SMART" id="SM00822">
    <property type="entry name" value="PKS_KR"/>
    <property type="match status" value="1"/>
</dbReference>
<evidence type="ECO:0000313" key="9">
    <source>
        <dbReference type="EMBL" id="RFS84320.1"/>
    </source>
</evidence>
<dbReference type="AlphaFoldDB" id="A0A372GG24"/>
<evidence type="ECO:0000313" key="10">
    <source>
        <dbReference type="Proteomes" id="UP000262882"/>
    </source>
</evidence>
<keyword evidence="7" id="KW-0275">Fatty acid biosynthesis</keyword>
<dbReference type="RefSeq" id="WP_117401010.1">
    <property type="nucleotide sequence ID" value="NZ_QVNQ01000005.1"/>
</dbReference>
<dbReference type="SUPFAM" id="SSF51735">
    <property type="entry name" value="NAD(P)-binding Rossmann-fold domains"/>
    <property type="match status" value="1"/>
</dbReference>
<evidence type="ECO:0000256" key="3">
    <source>
        <dbReference type="ARBA" id="ARBA00023002"/>
    </source>
</evidence>
<dbReference type="Pfam" id="PF13561">
    <property type="entry name" value="adh_short_C2"/>
    <property type="match status" value="1"/>
</dbReference>
<keyword evidence="7" id="KW-0444">Lipid biosynthesis</keyword>
<dbReference type="InterPro" id="IPR036291">
    <property type="entry name" value="NAD(P)-bd_dom_sf"/>
</dbReference>
<dbReference type="EMBL" id="QVNQ01000005">
    <property type="protein sequence ID" value="RFS84320.1"/>
    <property type="molecule type" value="Genomic_DNA"/>
</dbReference>
<dbReference type="CDD" id="cd05333">
    <property type="entry name" value="BKR_SDR_c"/>
    <property type="match status" value="1"/>
</dbReference>
<evidence type="ECO:0000259" key="8">
    <source>
        <dbReference type="SMART" id="SM00822"/>
    </source>
</evidence>
<keyword evidence="10" id="KW-1185">Reference proteome</keyword>
<feature type="binding site" evidence="6">
    <location>
        <begin position="157"/>
        <end position="161"/>
    </location>
    <ligand>
        <name>NADP(+)</name>
        <dbReference type="ChEBI" id="CHEBI:58349"/>
    </ligand>
</feature>
<comment type="pathway">
    <text evidence="7">Lipid metabolism; fatty acid biosynthesis.</text>
</comment>
<accession>A0A372GG24</accession>
<protein>
    <recommendedName>
        <fullName evidence="2 7">3-oxoacyl-[acyl-carrier-protein] reductase</fullName>
        <ecNumber evidence="2 7">1.1.1.100</ecNumber>
    </recommendedName>
</protein>
<evidence type="ECO:0000256" key="2">
    <source>
        <dbReference type="ARBA" id="ARBA00012948"/>
    </source>
</evidence>
<dbReference type="GO" id="GO:0004316">
    <property type="term" value="F:3-oxoacyl-[acyl-carrier-protein] reductase (NADPH) activity"/>
    <property type="evidence" value="ECO:0007669"/>
    <property type="project" value="UniProtKB-UniRule"/>
</dbReference>
<comment type="caution">
    <text evidence="9">The sequence shown here is derived from an EMBL/GenBank/DDBJ whole genome shotgun (WGS) entry which is preliminary data.</text>
</comment>
<keyword evidence="6 7" id="KW-0521">NADP</keyword>
<dbReference type="Gene3D" id="3.40.50.720">
    <property type="entry name" value="NAD(P)-binding Rossmann-like Domain"/>
    <property type="match status" value="1"/>
</dbReference>
<proteinExistence type="inferred from homology"/>
<dbReference type="InterPro" id="IPR020904">
    <property type="entry name" value="Sc_DH/Rdtase_CS"/>
</dbReference>
<dbReference type="InterPro" id="IPR057326">
    <property type="entry name" value="KR_dom"/>
</dbReference>
<feature type="domain" description="Ketoreductase" evidence="8">
    <location>
        <begin position="8"/>
        <end position="188"/>
    </location>
</feature>
<keyword evidence="3 7" id="KW-0560">Oxidoreductase</keyword>
<gene>
    <name evidence="9" type="primary">fabG</name>
    <name evidence="9" type="ORF">D0T12_19570</name>
</gene>
<dbReference type="EC" id="1.1.1.100" evidence="2 7"/>
<comment type="subunit">
    <text evidence="7">Homotetramer.</text>
</comment>
<dbReference type="PANTHER" id="PTHR42760">
    <property type="entry name" value="SHORT-CHAIN DEHYDROGENASES/REDUCTASES FAMILY MEMBER"/>
    <property type="match status" value="1"/>
</dbReference>
<evidence type="ECO:0000256" key="5">
    <source>
        <dbReference type="PIRSR" id="PIRSR611284-1"/>
    </source>
</evidence>
<dbReference type="PANTHER" id="PTHR42760:SF135">
    <property type="entry name" value="BLL7886 PROTEIN"/>
    <property type="match status" value="1"/>
</dbReference>
<sequence>MTDDAPTGVALVTGGTRGIGAAVVLRLAADGHDVAFCHRSSPEAARDLEKQAGELGVRVRSWRTDVTDPGAVKDLVTSVQAELGPIATVVTSAGIVRDRPLVMMTRDDWRHVLDVNLDGTYNVCRAAVFAMMKRRAGCVITLSSVAGVQGNATQTNYSASKAGVIGFTKALAKEVGPYGIRANVVAPGFIETEMTSGLPDPVREQALARIPLGRMGRPDEVADLVGFLASDLASYITGAVFQIDGGILG</sequence>
<name>A0A372GG24_9ACTN</name>
<dbReference type="NCBIfam" id="NF009466">
    <property type="entry name" value="PRK12826.1-2"/>
    <property type="match status" value="1"/>
</dbReference>
<organism evidence="9 10">
    <name type="scientific">Actinomadura spongiicola</name>
    <dbReference type="NCBI Taxonomy" id="2303421"/>
    <lineage>
        <taxon>Bacteria</taxon>
        <taxon>Bacillati</taxon>
        <taxon>Actinomycetota</taxon>
        <taxon>Actinomycetes</taxon>
        <taxon>Streptosporangiales</taxon>
        <taxon>Thermomonosporaceae</taxon>
        <taxon>Actinomadura</taxon>
    </lineage>
</organism>
<feature type="active site" description="Proton acceptor" evidence="5">
    <location>
        <position position="157"/>
    </location>
</feature>
<dbReference type="UniPathway" id="UPA00094"/>
<comment type="similarity">
    <text evidence="1 7">Belongs to the short-chain dehydrogenases/reductases (SDR) family.</text>
</comment>
<dbReference type="InterPro" id="IPR002347">
    <property type="entry name" value="SDR_fam"/>
</dbReference>
<evidence type="ECO:0000256" key="6">
    <source>
        <dbReference type="PIRSR" id="PIRSR611284-2"/>
    </source>
</evidence>